<reference evidence="2" key="1">
    <citation type="journal article" date="2019" name="Int. J. Syst. Evol. Microbiol.">
        <title>The Global Catalogue of Microorganisms (GCM) 10K type strain sequencing project: providing services to taxonomists for standard genome sequencing and annotation.</title>
        <authorList>
            <consortium name="The Broad Institute Genomics Platform"/>
            <consortium name="The Broad Institute Genome Sequencing Center for Infectious Disease"/>
            <person name="Wu L."/>
            <person name="Ma J."/>
        </authorList>
    </citation>
    <scope>NUCLEOTIDE SEQUENCE [LARGE SCALE GENOMIC DNA]</scope>
    <source>
        <strain evidence="2">KCTC 52640</strain>
    </source>
</reference>
<accession>A0ABV7EMJ4</accession>
<dbReference type="RefSeq" id="WP_380686849.1">
    <property type="nucleotide sequence ID" value="NZ_JBHRSS010000003.1"/>
</dbReference>
<evidence type="ECO:0000313" key="2">
    <source>
        <dbReference type="Proteomes" id="UP001595462"/>
    </source>
</evidence>
<dbReference type="InterPro" id="IPR054211">
    <property type="entry name" value="DUF6918"/>
</dbReference>
<dbReference type="EMBL" id="JBHRSS010000003">
    <property type="protein sequence ID" value="MFC3103124.1"/>
    <property type="molecule type" value="Genomic_DNA"/>
</dbReference>
<dbReference type="Pfam" id="PF21893">
    <property type="entry name" value="DUF6918"/>
    <property type="match status" value="1"/>
</dbReference>
<proteinExistence type="predicted"/>
<gene>
    <name evidence="1" type="ORF">ACFOSU_04390</name>
</gene>
<dbReference type="Proteomes" id="UP001595462">
    <property type="component" value="Unassembled WGS sequence"/>
</dbReference>
<sequence>MVESTTAHKQGPSAHDARGPLAQRLLAPETFPALTADACALVEKEIKKRGMTMRTAYGVALKVKPDLVTRTVTELMPGFVAELEPCYAVFQNSGSIDLRAHFIANAETVADAMLSVADRRAQRIHSRAISSGYKRVRGRARREIIDTMPQIADVLARHAN</sequence>
<evidence type="ECO:0000313" key="1">
    <source>
        <dbReference type="EMBL" id="MFC3103124.1"/>
    </source>
</evidence>
<protein>
    <submittedName>
        <fullName evidence="1">DUF6918 family protein</fullName>
    </submittedName>
</protein>
<organism evidence="1 2">
    <name type="scientific">Salinisphaera aquimarina</name>
    <dbReference type="NCBI Taxonomy" id="2094031"/>
    <lineage>
        <taxon>Bacteria</taxon>
        <taxon>Pseudomonadati</taxon>
        <taxon>Pseudomonadota</taxon>
        <taxon>Gammaproteobacteria</taxon>
        <taxon>Salinisphaerales</taxon>
        <taxon>Salinisphaeraceae</taxon>
        <taxon>Salinisphaera</taxon>
    </lineage>
</organism>
<comment type="caution">
    <text evidence="1">The sequence shown here is derived from an EMBL/GenBank/DDBJ whole genome shotgun (WGS) entry which is preliminary data.</text>
</comment>
<keyword evidence="2" id="KW-1185">Reference proteome</keyword>
<name>A0ABV7EMJ4_9GAMM</name>